<protein>
    <submittedName>
        <fullName evidence="1">Uncharacterized protein</fullName>
    </submittedName>
</protein>
<dbReference type="EMBL" id="ML179916">
    <property type="protein sequence ID" value="THU80327.1"/>
    <property type="molecule type" value="Genomic_DNA"/>
</dbReference>
<gene>
    <name evidence="1" type="ORF">K435DRAFT_972819</name>
</gene>
<name>A0A4S8KWJ5_DENBC</name>
<accession>A0A4S8KWJ5</accession>
<evidence type="ECO:0000313" key="1">
    <source>
        <dbReference type="EMBL" id="THU80327.1"/>
    </source>
</evidence>
<reference evidence="1 2" key="1">
    <citation type="journal article" date="2019" name="Nat. Ecol. Evol.">
        <title>Megaphylogeny resolves global patterns of mushroom evolution.</title>
        <authorList>
            <person name="Varga T."/>
            <person name="Krizsan K."/>
            <person name="Foldi C."/>
            <person name="Dima B."/>
            <person name="Sanchez-Garcia M."/>
            <person name="Sanchez-Ramirez S."/>
            <person name="Szollosi G.J."/>
            <person name="Szarkandi J.G."/>
            <person name="Papp V."/>
            <person name="Albert L."/>
            <person name="Andreopoulos W."/>
            <person name="Angelini C."/>
            <person name="Antonin V."/>
            <person name="Barry K.W."/>
            <person name="Bougher N.L."/>
            <person name="Buchanan P."/>
            <person name="Buyck B."/>
            <person name="Bense V."/>
            <person name="Catcheside P."/>
            <person name="Chovatia M."/>
            <person name="Cooper J."/>
            <person name="Damon W."/>
            <person name="Desjardin D."/>
            <person name="Finy P."/>
            <person name="Geml J."/>
            <person name="Haridas S."/>
            <person name="Hughes K."/>
            <person name="Justo A."/>
            <person name="Karasinski D."/>
            <person name="Kautmanova I."/>
            <person name="Kiss B."/>
            <person name="Kocsube S."/>
            <person name="Kotiranta H."/>
            <person name="LaButti K.M."/>
            <person name="Lechner B.E."/>
            <person name="Liimatainen K."/>
            <person name="Lipzen A."/>
            <person name="Lukacs Z."/>
            <person name="Mihaltcheva S."/>
            <person name="Morgado L.N."/>
            <person name="Niskanen T."/>
            <person name="Noordeloos M.E."/>
            <person name="Ohm R.A."/>
            <person name="Ortiz-Santana B."/>
            <person name="Ovrebo C."/>
            <person name="Racz N."/>
            <person name="Riley R."/>
            <person name="Savchenko A."/>
            <person name="Shiryaev A."/>
            <person name="Soop K."/>
            <person name="Spirin V."/>
            <person name="Szebenyi C."/>
            <person name="Tomsovsky M."/>
            <person name="Tulloss R.E."/>
            <person name="Uehling J."/>
            <person name="Grigoriev I.V."/>
            <person name="Vagvolgyi C."/>
            <person name="Papp T."/>
            <person name="Martin F.M."/>
            <person name="Miettinen O."/>
            <person name="Hibbett D.S."/>
            <person name="Nagy L.G."/>
        </authorList>
    </citation>
    <scope>NUCLEOTIDE SEQUENCE [LARGE SCALE GENOMIC DNA]</scope>
    <source>
        <strain evidence="1 2">CBS 962.96</strain>
    </source>
</reference>
<proteinExistence type="predicted"/>
<organism evidence="1 2">
    <name type="scientific">Dendrothele bispora (strain CBS 962.96)</name>
    <dbReference type="NCBI Taxonomy" id="1314807"/>
    <lineage>
        <taxon>Eukaryota</taxon>
        <taxon>Fungi</taxon>
        <taxon>Dikarya</taxon>
        <taxon>Basidiomycota</taxon>
        <taxon>Agaricomycotina</taxon>
        <taxon>Agaricomycetes</taxon>
        <taxon>Agaricomycetidae</taxon>
        <taxon>Agaricales</taxon>
        <taxon>Agaricales incertae sedis</taxon>
        <taxon>Dendrothele</taxon>
    </lineage>
</organism>
<evidence type="ECO:0000313" key="2">
    <source>
        <dbReference type="Proteomes" id="UP000297245"/>
    </source>
</evidence>
<dbReference type="AlphaFoldDB" id="A0A4S8KWJ5"/>
<dbReference type="OrthoDB" id="4250793at2759"/>
<keyword evidence="2" id="KW-1185">Reference proteome</keyword>
<dbReference type="Proteomes" id="UP000297245">
    <property type="component" value="Unassembled WGS sequence"/>
</dbReference>
<sequence>MALGARYTFTFADTVKPIQPFRLIVNLVLIRTGSEASAAFETDASLSIRYLCISGGVSASYATQKSLRRENQHAFYFFNADFLASLRDYVDSINEKALKPRVAELPTPFHGSNSDHRTKYKDFLTRSALMLSIARTGPVSNGVWLHTCSEISLMRPNPSKNVWASNTDSSVNVTASYNGIFGGNVSAGVKNETQYKTLNKGTFFVRHPDSLQAFSTVEIWSLLRDASAKELRVIGDQLENAFNHLKDHPDSSSHQGYTDNRIRVGLVCVMILRIEQD</sequence>